<feature type="non-terminal residue" evidence="1">
    <location>
        <position position="1"/>
    </location>
</feature>
<name>A0ACA9RSF2_9GLOM</name>
<reference evidence="1" key="1">
    <citation type="submission" date="2021-06" db="EMBL/GenBank/DDBJ databases">
        <authorList>
            <person name="Kallberg Y."/>
            <person name="Tangrot J."/>
            <person name="Rosling A."/>
        </authorList>
    </citation>
    <scope>NUCLEOTIDE SEQUENCE</scope>
    <source>
        <strain evidence="1">MA461A</strain>
    </source>
</reference>
<gene>
    <name evidence="1" type="ORF">RPERSI_LOCUS22717</name>
</gene>
<dbReference type="EMBL" id="CAJVQC010069305">
    <property type="protein sequence ID" value="CAG8808818.1"/>
    <property type="molecule type" value="Genomic_DNA"/>
</dbReference>
<accession>A0ACA9RSF2</accession>
<evidence type="ECO:0000313" key="2">
    <source>
        <dbReference type="Proteomes" id="UP000789920"/>
    </source>
</evidence>
<dbReference type="Proteomes" id="UP000789920">
    <property type="component" value="Unassembled WGS sequence"/>
</dbReference>
<sequence>GQNVYNQLSNLFNNPNWRCRFFDNEQQTFVLLFDRQAEIEAN</sequence>
<keyword evidence="2" id="KW-1185">Reference proteome</keyword>
<evidence type="ECO:0000313" key="1">
    <source>
        <dbReference type="EMBL" id="CAG8808818.1"/>
    </source>
</evidence>
<comment type="caution">
    <text evidence="1">The sequence shown here is derived from an EMBL/GenBank/DDBJ whole genome shotgun (WGS) entry which is preliminary data.</text>
</comment>
<organism evidence="1 2">
    <name type="scientific">Racocetra persica</name>
    <dbReference type="NCBI Taxonomy" id="160502"/>
    <lineage>
        <taxon>Eukaryota</taxon>
        <taxon>Fungi</taxon>
        <taxon>Fungi incertae sedis</taxon>
        <taxon>Mucoromycota</taxon>
        <taxon>Glomeromycotina</taxon>
        <taxon>Glomeromycetes</taxon>
        <taxon>Diversisporales</taxon>
        <taxon>Gigasporaceae</taxon>
        <taxon>Racocetra</taxon>
    </lineage>
</organism>
<protein>
    <submittedName>
        <fullName evidence="1">34945_t:CDS:1</fullName>
    </submittedName>
</protein>
<proteinExistence type="predicted"/>